<dbReference type="EMBL" id="UINC01001167">
    <property type="protein sequence ID" value="SUZ73083.1"/>
    <property type="molecule type" value="Genomic_DNA"/>
</dbReference>
<dbReference type="CDD" id="cd18081">
    <property type="entry name" value="RlmH-like"/>
    <property type="match status" value="1"/>
</dbReference>
<comment type="similarity">
    <text evidence="4">Belongs to the RNA methyltransferase RlmH family.</text>
</comment>
<evidence type="ECO:0000256" key="4">
    <source>
        <dbReference type="ARBA" id="ARBA00038303"/>
    </source>
</evidence>
<dbReference type="InterPro" id="IPR003742">
    <property type="entry name" value="RlmH-like"/>
</dbReference>
<dbReference type="InterPro" id="IPR029028">
    <property type="entry name" value="Alpha/beta_knot_MTases"/>
</dbReference>
<keyword evidence="3" id="KW-0949">S-adenosyl-L-methionine</keyword>
<proteinExistence type="inferred from homology"/>
<evidence type="ECO:0000313" key="5">
    <source>
        <dbReference type="EMBL" id="SUZ73083.1"/>
    </source>
</evidence>
<keyword evidence="1" id="KW-0489">Methyltransferase</keyword>
<dbReference type="Gene3D" id="3.40.1280.10">
    <property type="match status" value="1"/>
</dbReference>
<dbReference type="AlphaFoldDB" id="A0A381Q629"/>
<accession>A0A381Q629</accession>
<keyword evidence="2" id="KW-0808">Transferase</keyword>
<evidence type="ECO:0008006" key="6">
    <source>
        <dbReference type="Google" id="ProtNLM"/>
    </source>
</evidence>
<dbReference type="PIRSF" id="PIRSF004505">
    <property type="entry name" value="MT_bac"/>
    <property type="match status" value="1"/>
</dbReference>
<dbReference type="PANTHER" id="PTHR33603:SF1">
    <property type="entry name" value="RIBOSOMAL RNA LARGE SUBUNIT METHYLTRANSFERASE H"/>
    <property type="match status" value="1"/>
</dbReference>
<protein>
    <recommendedName>
        <fullName evidence="6">Ribosomal RNA large subunit methyltransferase H</fullName>
    </recommendedName>
</protein>
<evidence type="ECO:0000256" key="3">
    <source>
        <dbReference type="ARBA" id="ARBA00022691"/>
    </source>
</evidence>
<gene>
    <name evidence="5" type="ORF">METZ01_LOCUS25937</name>
</gene>
<organism evidence="5">
    <name type="scientific">marine metagenome</name>
    <dbReference type="NCBI Taxonomy" id="408172"/>
    <lineage>
        <taxon>unclassified sequences</taxon>
        <taxon>metagenomes</taxon>
        <taxon>ecological metagenomes</taxon>
    </lineage>
</organism>
<evidence type="ECO:0000256" key="1">
    <source>
        <dbReference type="ARBA" id="ARBA00022603"/>
    </source>
</evidence>
<dbReference type="GO" id="GO:0032259">
    <property type="term" value="P:methylation"/>
    <property type="evidence" value="ECO:0007669"/>
    <property type="project" value="UniProtKB-KW"/>
</dbReference>
<dbReference type="InterPro" id="IPR029026">
    <property type="entry name" value="tRNA_m1G_MTases_N"/>
</dbReference>
<name>A0A381Q629_9ZZZZ</name>
<evidence type="ECO:0000256" key="2">
    <source>
        <dbReference type="ARBA" id="ARBA00022679"/>
    </source>
</evidence>
<dbReference type="HAMAP" id="MF_00658">
    <property type="entry name" value="23SrRNA_methyltr_H"/>
    <property type="match status" value="1"/>
</dbReference>
<dbReference type="Pfam" id="PF02590">
    <property type="entry name" value="SPOUT_MTase"/>
    <property type="match status" value="1"/>
</dbReference>
<dbReference type="GO" id="GO:0008168">
    <property type="term" value="F:methyltransferase activity"/>
    <property type="evidence" value="ECO:0007669"/>
    <property type="project" value="UniProtKB-KW"/>
</dbReference>
<reference evidence="5" key="1">
    <citation type="submission" date="2018-05" db="EMBL/GenBank/DDBJ databases">
        <authorList>
            <person name="Lanie J.A."/>
            <person name="Ng W.-L."/>
            <person name="Kazmierczak K.M."/>
            <person name="Andrzejewski T.M."/>
            <person name="Davidsen T.M."/>
            <person name="Wayne K.J."/>
            <person name="Tettelin H."/>
            <person name="Glass J.I."/>
            <person name="Rusch D."/>
            <person name="Podicherti R."/>
            <person name="Tsui H.-C.T."/>
            <person name="Winkler M.E."/>
        </authorList>
    </citation>
    <scope>NUCLEOTIDE SEQUENCE</scope>
</reference>
<sequence>MRSIRLIWIGKTQLPFLQDGISLYLKKLSHYIKVETEEIRAAKYASGTVDQWRRQETEKLLKCLNSNELNVFLDENGKRQTSIGLAQWFEKQMPLGWPRVNLIIGGAYGFEKSLLPANVTYLRLSDMTFTHQMVRLILLEQLYRAFTIIRGEPYHHV</sequence>
<dbReference type="PANTHER" id="PTHR33603">
    <property type="entry name" value="METHYLTRANSFERASE"/>
    <property type="match status" value="1"/>
</dbReference>
<dbReference type="SUPFAM" id="SSF75217">
    <property type="entry name" value="alpha/beta knot"/>
    <property type="match status" value="1"/>
</dbReference>
<dbReference type="GO" id="GO:0006364">
    <property type="term" value="P:rRNA processing"/>
    <property type="evidence" value="ECO:0007669"/>
    <property type="project" value="InterPro"/>
</dbReference>